<dbReference type="InterPro" id="IPR008266">
    <property type="entry name" value="Tyr_kinase_AS"/>
</dbReference>
<dbReference type="InterPro" id="IPR000959">
    <property type="entry name" value="POLO_box_dom"/>
</dbReference>
<feature type="region of interest" description="Disordered" evidence="19">
    <location>
        <begin position="564"/>
        <end position="615"/>
    </location>
</feature>
<accession>A0AAD1WB56</accession>
<dbReference type="Pfam" id="PF00069">
    <property type="entry name" value="Pkinase"/>
    <property type="match status" value="1"/>
</dbReference>
<dbReference type="InterPro" id="IPR033696">
    <property type="entry name" value="POLO_box_Plk4_C"/>
</dbReference>
<comment type="function">
    <text evidence="17">Serine/threonine-protein kinase that plays a central role in centriole duplication. Able to trigger procentriole formation on the surface of the parental centriole cylinder, leading to the recruitment of centriole biogenesis proteins such as sass6, cpap, ccp110, cep135 and gamma-tubulin. When overexpressed, it is able to induce centrosome amplification through the simultaneous generation of multiple procentrioles adjoining each parental centriole during S phase. Its central role in centriole replication suggests a possible role in tumorigenesis, centrosome aberrations being frequently observed in tumors. Also involved in deuterosome-mediated centriole amplification in multiciliated that can generate more than 100 centrioles.</text>
</comment>
<feature type="compositionally biased region" description="Polar residues" evidence="19">
    <location>
        <begin position="454"/>
        <end position="467"/>
    </location>
</feature>
<feature type="domain" description="Cryptic POLO box 1 (CPB1)" evidence="22">
    <location>
        <begin position="644"/>
        <end position="757"/>
    </location>
</feature>
<dbReference type="AlphaFoldDB" id="A0AAD1WB56"/>
<keyword evidence="4" id="KW-0963">Cytoplasm</keyword>
<keyword evidence="6" id="KW-0808">Transferase</keyword>
<evidence type="ECO:0000256" key="7">
    <source>
        <dbReference type="ARBA" id="ARBA00022741"/>
    </source>
</evidence>
<organism evidence="24 25">
    <name type="scientific">Pelobates cultripes</name>
    <name type="common">Western spadefoot toad</name>
    <dbReference type="NCBI Taxonomy" id="61616"/>
    <lineage>
        <taxon>Eukaryota</taxon>
        <taxon>Metazoa</taxon>
        <taxon>Chordata</taxon>
        <taxon>Craniata</taxon>
        <taxon>Vertebrata</taxon>
        <taxon>Euteleostomi</taxon>
        <taxon>Amphibia</taxon>
        <taxon>Batrachia</taxon>
        <taxon>Anura</taxon>
        <taxon>Pelobatoidea</taxon>
        <taxon>Pelobatidae</taxon>
        <taxon>Pelobates</taxon>
    </lineage>
</organism>
<dbReference type="FunFam" id="3.30.1120.120:FF:000001">
    <property type="entry name" value="serine/threonine-protein kinase PLK4 isoform X2"/>
    <property type="match status" value="1"/>
</dbReference>
<keyword evidence="5" id="KW-0723">Serine/threonine-protein kinase</keyword>
<protein>
    <recommendedName>
        <fullName evidence="3">Serine/threonine-protein kinase PLK4</fullName>
        <ecNumber evidence="2">2.7.11.21</ecNumber>
    </recommendedName>
    <alternativeName>
        <fullName evidence="12">Polo-like kinase 4</fullName>
    </alternativeName>
    <alternativeName>
        <fullName evidence="13 14">Serine/threonine-protein kinase SAK</fullName>
    </alternativeName>
</protein>
<dbReference type="CDD" id="cd13116">
    <property type="entry name" value="POLO_box_Plk4_3"/>
    <property type="match status" value="1"/>
</dbReference>
<dbReference type="PROSITE" id="PS00109">
    <property type="entry name" value="PROTEIN_KINASE_TYR"/>
    <property type="match status" value="1"/>
</dbReference>
<evidence type="ECO:0000256" key="4">
    <source>
        <dbReference type="ARBA" id="ARBA00022490"/>
    </source>
</evidence>
<dbReference type="EMBL" id="OW240917">
    <property type="protein sequence ID" value="CAH2300921.1"/>
    <property type="molecule type" value="Genomic_DNA"/>
</dbReference>
<feature type="domain" description="Protein kinase" evidence="20">
    <location>
        <begin position="87"/>
        <end position="340"/>
    </location>
</feature>
<feature type="domain" description="Cryptic POLO box 2 (CPB2)" evidence="23">
    <location>
        <begin position="758"/>
        <end position="871"/>
    </location>
</feature>
<dbReference type="Gene3D" id="1.10.510.10">
    <property type="entry name" value="Transferase(Phosphotransferase) domain 1"/>
    <property type="match status" value="1"/>
</dbReference>
<keyword evidence="25" id="KW-1185">Reference proteome</keyword>
<feature type="compositionally biased region" description="Polar residues" evidence="19">
    <location>
        <begin position="891"/>
        <end position="908"/>
    </location>
</feature>
<evidence type="ECO:0000256" key="6">
    <source>
        <dbReference type="ARBA" id="ARBA00022679"/>
    </source>
</evidence>
<dbReference type="GO" id="GO:0004674">
    <property type="term" value="F:protein serine/threonine kinase activity"/>
    <property type="evidence" value="ECO:0007669"/>
    <property type="project" value="UniProtKB-KW"/>
</dbReference>
<evidence type="ECO:0000256" key="8">
    <source>
        <dbReference type="ARBA" id="ARBA00022777"/>
    </source>
</evidence>
<evidence type="ECO:0000313" key="25">
    <source>
        <dbReference type="Proteomes" id="UP001295444"/>
    </source>
</evidence>
<dbReference type="InterPro" id="IPR011009">
    <property type="entry name" value="Kinase-like_dom_sf"/>
</dbReference>
<evidence type="ECO:0000256" key="18">
    <source>
        <dbReference type="PROSITE-ProRule" id="PRU10141"/>
    </source>
</evidence>
<evidence type="ECO:0000256" key="9">
    <source>
        <dbReference type="ARBA" id="ARBA00022840"/>
    </source>
</evidence>
<evidence type="ECO:0000256" key="10">
    <source>
        <dbReference type="ARBA" id="ARBA00022843"/>
    </source>
</evidence>
<dbReference type="PROSITE" id="PS50011">
    <property type="entry name" value="PROTEIN_KINASE_DOM"/>
    <property type="match status" value="1"/>
</dbReference>
<feature type="region of interest" description="Disordered" evidence="19">
    <location>
        <begin position="857"/>
        <end position="909"/>
    </location>
</feature>
<dbReference type="CDD" id="cd13115">
    <property type="entry name" value="POLO_box_Plk4_2"/>
    <property type="match status" value="1"/>
</dbReference>
<name>A0AAD1WB56_PELCU</name>
<dbReference type="PANTHER" id="PTHR24345:SF89">
    <property type="entry name" value="SERINE_THREONINE-PROTEIN KINASE PLK4"/>
    <property type="match status" value="1"/>
</dbReference>
<evidence type="ECO:0000313" key="24">
    <source>
        <dbReference type="EMBL" id="CAH2300921.1"/>
    </source>
</evidence>
<feature type="compositionally biased region" description="Polar residues" evidence="19">
    <location>
        <begin position="865"/>
        <end position="877"/>
    </location>
</feature>
<evidence type="ECO:0000256" key="17">
    <source>
        <dbReference type="ARBA" id="ARBA00055115"/>
    </source>
</evidence>
<dbReference type="CDD" id="cd14186">
    <property type="entry name" value="STKc_PLK4"/>
    <property type="match status" value="1"/>
</dbReference>
<keyword evidence="11" id="KW-0206">Cytoskeleton</keyword>
<comment type="catalytic activity">
    <reaction evidence="15">
        <text>L-threonyl-[protein] + ATP = O-phospho-L-threonyl-[protein] + ADP + H(+)</text>
        <dbReference type="Rhea" id="RHEA:46608"/>
        <dbReference type="Rhea" id="RHEA-COMP:11060"/>
        <dbReference type="Rhea" id="RHEA-COMP:11605"/>
        <dbReference type="ChEBI" id="CHEBI:15378"/>
        <dbReference type="ChEBI" id="CHEBI:30013"/>
        <dbReference type="ChEBI" id="CHEBI:30616"/>
        <dbReference type="ChEBI" id="CHEBI:61977"/>
        <dbReference type="ChEBI" id="CHEBI:456216"/>
        <dbReference type="EC" id="2.7.11.21"/>
    </reaction>
</comment>
<dbReference type="PROSITE" id="PS00107">
    <property type="entry name" value="PROTEIN_KINASE_ATP"/>
    <property type="match status" value="1"/>
</dbReference>
<evidence type="ECO:0000259" key="20">
    <source>
        <dbReference type="PROSITE" id="PS50011"/>
    </source>
</evidence>
<dbReference type="InterPro" id="IPR046437">
    <property type="entry name" value="Ser_Thr-PK_POLO_box_1_sf"/>
</dbReference>
<dbReference type="CDD" id="cd13114">
    <property type="entry name" value="POLO_box_Plk4_1"/>
    <property type="match status" value="1"/>
</dbReference>
<dbReference type="InterPro" id="IPR033698">
    <property type="entry name" value="POLO_box_Plk4_2"/>
</dbReference>
<sequence length="1018" mass="113662">MLPGCDSPYPPQCVSVSVCVSVCGTLSLIHYSRRHPLTAARTMLERVLTFLFPNLAPKGSSPGGGEERETDRLCLPPMQRESCIEDFKVLNLLGKGSFACVYKAQSINTGIEVAIKMIDKKAMQKVGMVQRVRNEVEIHCQLKHPSILELYNYFEDNNYVYLILEMCHNGEVNRCLKNRKKPFSEKEARHFMEQIVKGMLYLHSHGILHRDLTLSNLLLSSDMNIKIADFGLAAQLKMPTEKHFTMCGTPNYIAPEIATRSAHGLESDVWSLGCMLYTFLVGRPPFDTDTVKNTLNKVVLADYEMPNFLSRESKDLIFQLLRKNPADRLSLSSVLDHPFMTVFSSARSDDMGTVEDSIDSGHATISTGFNGSSGISVDSRLQEKRLLCAPSLPNKMNILQFKDKQSPELISGGGGSFIKNQGEHNDFFEGRGRKAVIEDRPHSRYLRRAHSSDRSGNTRSQTQSKLSSYAERCHSVEALVKSNGQTVGYRNSSSSPANSYGDIPQMFTDQAVVSSASLDRYTSPPVREKTPSEFLCPSKPIPKLNEKCPAETVQQWFGAMQLNGEKKKSSNMSSVSNSGGDFYSQPASQYTRSDIRKGTDSSFESIQKAQRKHNAFEKQNEQLRPDYGDHRKLRIPQQTLGHCTLRSLIPPLNSARLKPIRQKTKNAVVSILDTGEVCMEFLKEHNSQERVKEVLRISSDGNLIYVYHPNEGKGFPLVDRPPSPPETMLSFTFDSLLEKYWKKYQYAAKFIQLVRSKTPKVTYYTRYAKCMLMENSPNADVEVCFYDGAKIHKTGDITRVIEKSGKSYTLKEVSRANDLNDEIQAYVHHANESHHVCLSLESILTIEEKEGENISLFPVTFGRKPNSTDSPTVQSSEADSHKPQYRDNLVMPSSKNSPTQTPSANPSMISYEGSVFSAQTGTAANATKTHTPDPSQVLKSVFVKNVGWASQLTSGAVWVQFNDGSQLVVQPGVSCIIYTAPNGQVTRHGENDKLPECIKSKLQCLSSILVLFANSSTR</sequence>
<evidence type="ECO:0000256" key="12">
    <source>
        <dbReference type="ARBA" id="ARBA00030332"/>
    </source>
</evidence>
<evidence type="ECO:0000256" key="1">
    <source>
        <dbReference type="ARBA" id="ARBA00004114"/>
    </source>
</evidence>
<dbReference type="InterPro" id="IPR047108">
    <property type="entry name" value="Plk4-like_POLO_box_2_sf"/>
</dbReference>
<evidence type="ECO:0000256" key="16">
    <source>
        <dbReference type="ARBA" id="ARBA00048347"/>
    </source>
</evidence>
<reference evidence="24" key="1">
    <citation type="submission" date="2022-03" db="EMBL/GenBank/DDBJ databases">
        <authorList>
            <person name="Alioto T."/>
            <person name="Alioto T."/>
            <person name="Gomez Garrido J."/>
        </authorList>
    </citation>
    <scope>NUCLEOTIDE SEQUENCE</scope>
</reference>
<dbReference type="Gene3D" id="3.30.1120.130">
    <property type="match status" value="1"/>
</dbReference>
<dbReference type="Gene3D" id="2.40.50.930">
    <property type="match status" value="1"/>
</dbReference>
<evidence type="ECO:0000256" key="11">
    <source>
        <dbReference type="ARBA" id="ARBA00023212"/>
    </source>
</evidence>
<dbReference type="FunFam" id="3.30.1120.130:FF:000001">
    <property type="entry name" value="serine/threonine-protein kinase PLK4 isoform X1"/>
    <property type="match status" value="1"/>
</dbReference>
<evidence type="ECO:0000259" key="21">
    <source>
        <dbReference type="PROSITE" id="PS50078"/>
    </source>
</evidence>
<feature type="domain" description="POLO box" evidence="21">
    <location>
        <begin position="936"/>
        <end position="1014"/>
    </location>
</feature>
<dbReference type="InterPro" id="IPR033699">
    <property type="entry name" value="POLO_box_Plk4_1"/>
</dbReference>
<evidence type="ECO:0000259" key="22">
    <source>
        <dbReference type="PROSITE" id="PS51984"/>
    </source>
</evidence>
<comment type="subcellular location">
    <subcellularLocation>
        <location evidence="1">Cytoplasm</location>
        <location evidence="1">Cytoskeleton</location>
        <location evidence="1">Microtubule organizing center</location>
        <location evidence="1">Centrosome</location>
        <location evidence="1">Centriole</location>
    </subcellularLocation>
</comment>
<feature type="binding site" evidence="18">
    <location>
        <position position="116"/>
    </location>
    <ligand>
        <name>ATP</name>
        <dbReference type="ChEBI" id="CHEBI:30616"/>
    </ligand>
</feature>
<dbReference type="Proteomes" id="UP001295444">
    <property type="component" value="Chromosome 06"/>
</dbReference>
<evidence type="ECO:0000256" key="14">
    <source>
        <dbReference type="ARBA" id="ARBA00030924"/>
    </source>
</evidence>
<dbReference type="PANTHER" id="PTHR24345">
    <property type="entry name" value="SERINE/THREONINE-PROTEIN KINASE PLK"/>
    <property type="match status" value="1"/>
</dbReference>
<dbReference type="Gene3D" id="3.30.1120.120">
    <property type="match status" value="1"/>
</dbReference>
<dbReference type="SUPFAM" id="SSF56112">
    <property type="entry name" value="Protein kinase-like (PK-like)"/>
    <property type="match status" value="1"/>
</dbReference>
<evidence type="ECO:0000256" key="3">
    <source>
        <dbReference type="ARBA" id="ARBA00020245"/>
    </source>
</evidence>
<evidence type="ECO:0000256" key="5">
    <source>
        <dbReference type="ARBA" id="ARBA00022527"/>
    </source>
</evidence>
<dbReference type="InterPro" id="IPR017441">
    <property type="entry name" value="Protein_kinase_ATP_BS"/>
</dbReference>
<evidence type="ECO:0000256" key="15">
    <source>
        <dbReference type="ARBA" id="ARBA00047802"/>
    </source>
</evidence>
<dbReference type="PROSITE" id="PS51984">
    <property type="entry name" value="CPB1"/>
    <property type="match status" value="1"/>
</dbReference>
<evidence type="ECO:0000256" key="19">
    <source>
        <dbReference type="SAM" id="MobiDB-lite"/>
    </source>
</evidence>
<evidence type="ECO:0000259" key="23">
    <source>
        <dbReference type="PROSITE" id="PS51985"/>
    </source>
</evidence>
<dbReference type="FunFam" id="3.30.200.20:FF:000221">
    <property type="entry name" value="Putative serine/threonine-protein kinase PLK4"/>
    <property type="match status" value="1"/>
</dbReference>
<dbReference type="PROSITE" id="PS51985">
    <property type="entry name" value="CPB2"/>
    <property type="match status" value="1"/>
</dbReference>
<dbReference type="FunFam" id="2.40.50.930:FF:000001">
    <property type="entry name" value="Serine/threonine-protein kinase PLK4"/>
    <property type="match status" value="1"/>
</dbReference>
<keyword evidence="10" id="KW-0832">Ubl conjugation</keyword>
<dbReference type="EC" id="2.7.11.21" evidence="2"/>
<feature type="region of interest" description="Disordered" evidence="19">
    <location>
        <begin position="439"/>
        <end position="467"/>
    </location>
</feature>
<comment type="catalytic activity">
    <reaction evidence="16">
        <text>L-seryl-[protein] + ATP = O-phospho-L-seryl-[protein] + ADP + H(+)</text>
        <dbReference type="Rhea" id="RHEA:17989"/>
        <dbReference type="Rhea" id="RHEA-COMP:9863"/>
        <dbReference type="Rhea" id="RHEA-COMP:11604"/>
        <dbReference type="ChEBI" id="CHEBI:15378"/>
        <dbReference type="ChEBI" id="CHEBI:29999"/>
        <dbReference type="ChEBI" id="CHEBI:30616"/>
        <dbReference type="ChEBI" id="CHEBI:83421"/>
        <dbReference type="ChEBI" id="CHEBI:456216"/>
        <dbReference type="EC" id="2.7.11.21"/>
    </reaction>
</comment>
<keyword evidence="9 18" id="KW-0067">ATP-binding</keyword>
<keyword evidence="7 18" id="KW-0547">Nucleotide-binding</keyword>
<proteinExistence type="predicted"/>
<dbReference type="GO" id="GO:0005524">
    <property type="term" value="F:ATP binding"/>
    <property type="evidence" value="ECO:0007669"/>
    <property type="project" value="UniProtKB-UniRule"/>
</dbReference>
<dbReference type="GO" id="GO:0005634">
    <property type="term" value="C:nucleus"/>
    <property type="evidence" value="ECO:0007669"/>
    <property type="project" value="TreeGrafter"/>
</dbReference>
<dbReference type="PROSITE" id="PS50078">
    <property type="entry name" value="POLO_BOX"/>
    <property type="match status" value="1"/>
</dbReference>
<dbReference type="FunFam" id="1.10.510.10:FF:000576">
    <property type="entry name" value="Serine/threonine-protein kinase PLK4"/>
    <property type="match status" value="1"/>
</dbReference>
<dbReference type="Pfam" id="PF18409">
    <property type="entry name" value="Plk4_PB2"/>
    <property type="match status" value="1"/>
</dbReference>
<dbReference type="SUPFAM" id="SSF82615">
    <property type="entry name" value="Polo-box domain"/>
    <property type="match status" value="1"/>
</dbReference>
<dbReference type="InterPro" id="IPR000719">
    <property type="entry name" value="Prot_kinase_dom"/>
</dbReference>
<evidence type="ECO:0000256" key="13">
    <source>
        <dbReference type="ARBA" id="ARBA00030429"/>
    </source>
</evidence>
<evidence type="ECO:0000256" key="2">
    <source>
        <dbReference type="ARBA" id="ARBA00012424"/>
    </source>
</evidence>
<dbReference type="Pfam" id="PF18190">
    <property type="entry name" value="Plk4_PB1"/>
    <property type="match status" value="1"/>
</dbReference>
<gene>
    <name evidence="24" type="ORF">PECUL_23A034235</name>
</gene>
<dbReference type="GO" id="GO:0005814">
    <property type="term" value="C:centriole"/>
    <property type="evidence" value="ECO:0007669"/>
    <property type="project" value="UniProtKB-SubCell"/>
</dbReference>
<keyword evidence="8 24" id="KW-0418">Kinase</keyword>